<feature type="chain" id="PRO_5013019457" evidence="2">
    <location>
        <begin position="26"/>
        <end position="118"/>
    </location>
</feature>
<name>A0A1M5BCN6_9GAMM</name>
<feature type="compositionally biased region" description="Basic and acidic residues" evidence="1">
    <location>
        <begin position="27"/>
        <end position="37"/>
    </location>
</feature>
<dbReference type="STRING" id="1121942.SAMN02745148_02520"/>
<evidence type="ECO:0000256" key="2">
    <source>
        <dbReference type="SAM" id="SignalP"/>
    </source>
</evidence>
<dbReference type="RefSeq" id="WP_072823391.1">
    <property type="nucleotide sequence ID" value="NZ_FQUJ01000011.1"/>
</dbReference>
<evidence type="ECO:0000313" key="4">
    <source>
        <dbReference type="Proteomes" id="UP000184346"/>
    </source>
</evidence>
<feature type="compositionally biased region" description="Polar residues" evidence="1">
    <location>
        <begin position="38"/>
        <end position="51"/>
    </location>
</feature>
<proteinExistence type="predicted"/>
<dbReference type="InterPro" id="IPR042230">
    <property type="entry name" value="CusF_sf"/>
</dbReference>
<reference evidence="3 4" key="1">
    <citation type="submission" date="2016-11" db="EMBL/GenBank/DDBJ databases">
        <authorList>
            <person name="Jaros S."/>
            <person name="Januszkiewicz K."/>
            <person name="Wedrychowicz H."/>
        </authorList>
    </citation>
    <scope>NUCLEOTIDE SEQUENCE [LARGE SCALE GENOMIC DNA]</scope>
    <source>
        <strain evidence="3 4">DSM 19980</strain>
    </source>
</reference>
<dbReference type="Pfam" id="PF11604">
    <property type="entry name" value="CusF_Ec"/>
    <property type="match status" value="1"/>
</dbReference>
<evidence type="ECO:0000256" key="1">
    <source>
        <dbReference type="SAM" id="MobiDB-lite"/>
    </source>
</evidence>
<protein>
    <submittedName>
        <fullName evidence="3">Copper binding protein CusF</fullName>
    </submittedName>
</protein>
<organism evidence="3 4">
    <name type="scientific">Modicisalibacter ilicicola DSM 19980</name>
    <dbReference type="NCBI Taxonomy" id="1121942"/>
    <lineage>
        <taxon>Bacteria</taxon>
        <taxon>Pseudomonadati</taxon>
        <taxon>Pseudomonadota</taxon>
        <taxon>Gammaproteobacteria</taxon>
        <taxon>Oceanospirillales</taxon>
        <taxon>Halomonadaceae</taxon>
        <taxon>Modicisalibacter</taxon>
    </lineage>
</organism>
<dbReference type="Gene3D" id="2.40.50.320">
    <property type="entry name" value="Copper binding periplasmic protein CusF"/>
    <property type="match status" value="1"/>
</dbReference>
<dbReference type="EMBL" id="FQUJ01000011">
    <property type="protein sequence ID" value="SHF40188.1"/>
    <property type="molecule type" value="Genomic_DNA"/>
</dbReference>
<feature type="region of interest" description="Disordered" evidence="1">
    <location>
        <begin position="25"/>
        <end position="54"/>
    </location>
</feature>
<dbReference type="OrthoDB" id="5771277at2"/>
<feature type="signal peptide" evidence="2">
    <location>
        <begin position="1"/>
        <end position="25"/>
    </location>
</feature>
<gene>
    <name evidence="3" type="ORF">SAMN02745148_02520</name>
</gene>
<evidence type="ECO:0000313" key="3">
    <source>
        <dbReference type="EMBL" id="SHF40188.1"/>
    </source>
</evidence>
<keyword evidence="2" id="KW-0732">Signal</keyword>
<accession>A0A1M5BCN6</accession>
<sequence length="118" mass="12809">MTNAIRYMLTTAALSVAFMTLPASAETNHDDQKHGSEMHQSANAQTAQGQGTVKALDTEKQQITLTHGPIESLGWPGMTMPFKLADSASMKELSVGDEVRFEVKKSGNDITITEISRQ</sequence>
<dbReference type="Proteomes" id="UP000184346">
    <property type="component" value="Unassembled WGS sequence"/>
</dbReference>
<dbReference type="AlphaFoldDB" id="A0A1M5BCN6"/>
<dbReference type="InterPro" id="IPR021647">
    <property type="entry name" value="CusF_Ec"/>
</dbReference>
<keyword evidence="4" id="KW-1185">Reference proteome</keyword>